<evidence type="ECO:0000256" key="1">
    <source>
        <dbReference type="SAM" id="SignalP"/>
    </source>
</evidence>
<comment type="caution">
    <text evidence="3">The sequence shown here is derived from an EMBL/GenBank/DDBJ whole genome shotgun (WGS) entry which is preliminary data.</text>
</comment>
<dbReference type="EMBL" id="BAABGY010000009">
    <property type="protein sequence ID" value="GAA4336984.1"/>
    <property type="molecule type" value="Genomic_DNA"/>
</dbReference>
<reference evidence="4" key="1">
    <citation type="journal article" date="2019" name="Int. J. Syst. Evol. Microbiol.">
        <title>The Global Catalogue of Microorganisms (GCM) 10K type strain sequencing project: providing services to taxonomists for standard genome sequencing and annotation.</title>
        <authorList>
            <consortium name="The Broad Institute Genomics Platform"/>
            <consortium name="The Broad Institute Genome Sequencing Center for Infectious Disease"/>
            <person name="Wu L."/>
            <person name="Ma J."/>
        </authorList>
    </citation>
    <scope>NUCLEOTIDE SEQUENCE [LARGE SCALE GENOMIC DNA]</scope>
    <source>
        <strain evidence="4">JCM 17919</strain>
    </source>
</reference>
<evidence type="ECO:0000259" key="2">
    <source>
        <dbReference type="PROSITE" id="PS50093"/>
    </source>
</evidence>
<dbReference type="InterPro" id="IPR057708">
    <property type="entry name" value="DUF7948"/>
</dbReference>
<dbReference type="InterPro" id="IPR013783">
    <property type="entry name" value="Ig-like_fold"/>
</dbReference>
<feature type="domain" description="PKD" evidence="2">
    <location>
        <begin position="884"/>
        <end position="922"/>
    </location>
</feature>
<dbReference type="Pfam" id="PF00801">
    <property type="entry name" value="PKD"/>
    <property type="match status" value="1"/>
</dbReference>
<dbReference type="Proteomes" id="UP001501725">
    <property type="component" value="Unassembled WGS sequence"/>
</dbReference>
<dbReference type="RefSeq" id="WP_345256827.1">
    <property type="nucleotide sequence ID" value="NZ_BAABGY010000009.1"/>
</dbReference>
<feature type="domain" description="PKD" evidence="2">
    <location>
        <begin position="1045"/>
        <end position="1110"/>
    </location>
</feature>
<protein>
    <recommendedName>
        <fullName evidence="2">PKD domain-containing protein</fullName>
    </recommendedName>
</protein>
<dbReference type="SMART" id="SM00089">
    <property type="entry name" value="PKD"/>
    <property type="match status" value="4"/>
</dbReference>
<keyword evidence="4" id="KW-1185">Reference proteome</keyword>
<dbReference type="Pfam" id="PF13585">
    <property type="entry name" value="CHU_C"/>
    <property type="match status" value="1"/>
</dbReference>
<proteinExistence type="predicted"/>
<dbReference type="InterPro" id="IPR026341">
    <property type="entry name" value="T9SS_type_B"/>
</dbReference>
<feature type="domain" description="PKD" evidence="2">
    <location>
        <begin position="968"/>
        <end position="1004"/>
    </location>
</feature>
<dbReference type="InterPro" id="IPR000601">
    <property type="entry name" value="PKD_dom"/>
</dbReference>
<dbReference type="PROSITE" id="PS00092">
    <property type="entry name" value="N6_MTASE"/>
    <property type="match status" value="1"/>
</dbReference>
<organism evidence="3 4">
    <name type="scientific">Flaviaesturariibacter amylovorans</name>
    <dbReference type="NCBI Taxonomy" id="1084520"/>
    <lineage>
        <taxon>Bacteria</taxon>
        <taxon>Pseudomonadati</taxon>
        <taxon>Bacteroidota</taxon>
        <taxon>Chitinophagia</taxon>
        <taxon>Chitinophagales</taxon>
        <taxon>Chitinophagaceae</taxon>
        <taxon>Flaviaestuariibacter</taxon>
    </lineage>
</organism>
<dbReference type="SUPFAM" id="SSF49299">
    <property type="entry name" value="PKD domain"/>
    <property type="match status" value="4"/>
</dbReference>
<name>A0ABP8HBI4_9BACT</name>
<dbReference type="PANTHER" id="PTHR35580:SF1">
    <property type="entry name" value="PHYTASE-LIKE DOMAIN-CONTAINING PROTEIN"/>
    <property type="match status" value="1"/>
</dbReference>
<feature type="chain" id="PRO_5045321261" description="PKD domain-containing protein" evidence="1">
    <location>
        <begin position="24"/>
        <end position="1196"/>
    </location>
</feature>
<accession>A0ABP8HBI4</accession>
<dbReference type="Gene3D" id="2.60.40.10">
    <property type="entry name" value="Immunoglobulins"/>
    <property type="match status" value="4"/>
</dbReference>
<keyword evidence="1" id="KW-0732">Signal</keyword>
<dbReference type="PANTHER" id="PTHR35580">
    <property type="entry name" value="CELL SURFACE GLYCOPROTEIN (S-LAYER PROTEIN)-LIKE PROTEIN"/>
    <property type="match status" value="1"/>
</dbReference>
<gene>
    <name evidence="3" type="ORF">GCM10023184_32580</name>
</gene>
<dbReference type="InterPro" id="IPR022409">
    <property type="entry name" value="PKD/Chitinase_dom"/>
</dbReference>
<feature type="signal peptide" evidence="1">
    <location>
        <begin position="1"/>
        <end position="23"/>
    </location>
</feature>
<dbReference type="Pfam" id="PF18911">
    <property type="entry name" value="PKD_4"/>
    <property type="match status" value="2"/>
</dbReference>
<dbReference type="CDD" id="cd00146">
    <property type="entry name" value="PKD"/>
    <property type="match status" value="4"/>
</dbReference>
<dbReference type="InterPro" id="IPR002052">
    <property type="entry name" value="DNA_methylase_N6_adenine_CS"/>
</dbReference>
<sequence length="1196" mass="129563">MKPKNLILSALCTLLTFSLFAQSREPLSFTENKGQWDARVRYRAEVPGGALFLHQDGFTVLQHNDQDLLQLKEEIHNRTGNAKLRLRSHAYRVTFEGAFAKASIEGDKVQAAYSNYFIGNDPSKWAGNCREFLAVNIRNLYPGIDIRYYSENGTLKYDLLVHPGARVSDIALRYTGVDGISVNKEQQLEIRTSVGTVKELAPYSFQYNEKGRQTVNVSYQVKDNVLRFRAKDYDPNTLLVIDPTMIFSSFTGSKAENWGFTATYGPDGAFFGGGIVRSDGFPFSTGAFEDNHQGGEWDIGIMKLNSSGTNREYATYIGGSSIEQAHSLFCDPAGNLVIAGRTNSANYPTRGTQALPDGATNTGYDIVVTKLNASGSNLIGSMRIGGSGEDGVNISSGRARNSLQHNYGDDGRSEVILDAAGNIYVASNTRSTDFFVRNAFQSVSGGLQDAVLLKLSPDVSTVLFSSYLGGDGNDAAYVLALDPVSGRLYAAGGTESSNFPTIGAGIPGLTRGGIDGFVVALPSSGGAPVYSKYVGTPQYDQIFGIQFDRGGFPYIMGQTLGTWPNVNATYYVNGRQFIAKLQPDLSSFVYSTAFGTTSATQPNISPVAFLVDRCENVYVSGWGGTMSLGASNTFPSAGTGGLPTTPDALVMNPPYSSPSQTDGKDFYFFVLKRNATQQLYGAFFGENAPGPGTIPDHVDGGTSRFDANGVIYQAMCANCNSNPKPYFPTTAGAWSRINPAQCNLAMVKIAMNLAGLSSGVQSAIDGVVRDSAGCVPLTVQFRDTVANAQTYEWDFNGDGITDQTTTSANAQFTFNSLGTFRVRLIGVDSNSCNIRDTSYVSIRVGSLEARPSFSFEKLNPCDSLRFRFTNTSVAPPSRPFANNSFVWDFGDGTPPVTAGAGSVTHDFPAPGSYNVKLTIVDTNYCNAPETLDSVLNVAVLVDASFVTPRTGCAPYPAYFENTSAGGQTFSWDFGDGVGTSTEKSPTYTYLNPGKYTVRLRVVDSGTCNIVDSTSFEIEVFNKPRAAIGNVTPQPPEVNTPITFQNNSQDAVRYKWFFGDGDSLITTNQLPVTHDYNETRSYEVILVAYNTNGCPDTARRTVQTLVEAAVDVPNAFTPQSGDINSVVMARGYGIGRMRFTIWNRWGQKVFETENRKTGWDGTYKGKLQPMDVYAYTLEVEFIDGKKATKKGDITLIR</sequence>
<evidence type="ECO:0000313" key="3">
    <source>
        <dbReference type="EMBL" id="GAA4336984.1"/>
    </source>
</evidence>
<evidence type="ECO:0000313" key="4">
    <source>
        <dbReference type="Proteomes" id="UP001501725"/>
    </source>
</evidence>
<dbReference type="InterPro" id="IPR052918">
    <property type="entry name" value="Motility_Chemotaxis_Reg"/>
</dbReference>
<dbReference type="Pfam" id="PF25778">
    <property type="entry name" value="DUF7948"/>
    <property type="match status" value="1"/>
</dbReference>
<dbReference type="NCBIfam" id="TIGR04131">
    <property type="entry name" value="Bac_Flav_CTERM"/>
    <property type="match status" value="1"/>
</dbReference>
<dbReference type="PROSITE" id="PS50093">
    <property type="entry name" value="PKD"/>
    <property type="match status" value="3"/>
</dbReference>
<dbReference type="InterPro" id="IPR035986">
    <property type="entry name" value="PKD_dom_sf"/>
</dbReference>